<dbReference type="PRINTS" id="PR00249">
    <property type="entry name" value="GPCRSECRETIN"/>
</dbReference>
<dbReference type="InterPro" id="IPR017981">
    <property type="entry name" value="GPCR_2-like_7TM"/>
</dbReference>
<feature type="transmembrane region" description="Helical" evidence="5">
    <location>
        <begin position="265"/>
        <end position="286"/>
    </location>
</feature>
<dbReference type="AlphaFoldDB" id="A0A8U0Q3S3"/>
<protein>
    <submittedName>
        <fullName evidence="8">Secretin receptor-like</fullName>
    </submittedName>
</protein>
<dbReference type="GO" id="GO:0017046">
    <property type="term" value="F:peptide hormone binding"/>
    <property type="evidence" value="ECO:0007669"/>
    <property type="project" value="TreeGrafter"/>
</dbReference>
<evidence type="ECO:0000256" key="2">
    <source>
        <dbReference type="ARBA" id="ARBA00022692"/>
    </source>
</evidence>
<evidence type="ECO:0000313" key="8">
    <source>
        <dbReference type="RefSeq" id="XP_038835417.1"/>
    </source>
</evidence>
<dbReference type="InterPro" id="IPR047037">
    <property type="entry name" value="Secretin_7TM"/>
</dbReference>
<reference evidence="8" key="1">
    <citation type="submission" date="2025-08" db="UniProtKB">
        <authorList>
            <consortium name="RefSeq"/>
        </authorList>
    </citation>
    <scope>IDENTIFICATION</scope>
    <source>
        <tissue evidence="8">White muscle</tissue>
    </source>
</reference>
<dbReference type="InterPro" id="IPR050332">
    <property type="entry name" value="GPCR_2"/>
</dbReference>
<feature type="transmembrane region" description="Helical" evidence="5">
    <location>
        <begin position="350"/>
        <end position="370"/>
    </location>
</feature>
<gene>
    <name evidence="8" type="primary">LOC120033206</name>
</gene>
<dbReference type="GeneID" id="120033206"/>
<dbReference type="PANTHER" id="PTHR45620:SF13">
    <property type="entry name" value="SECRETIN RECEPTOR"/>
    <property type="match status" value="1"/>
</dbReference>
<dbReference type="GO" id="GO:0008528">
    <property type="term" value="F:G protein-coupled peptide receptor activity"/>
    <property type="evidence" value="ECO:0007669"/>
    <property type="project" value="TreeGrafter"/>
</dbReference>
<dbReference type="PROSITE" id="PS50261">
    <property type="entry name" value="G_PROTEIN_RECEP_F2_4"/>
    <property type="match status" value="1"/>
</dbReference>
<accession>A0A8U0Q3S3</accession>
<dbReference type="GO" id="GO:0007188">
    <property type="term" value="P:adenylate cyclase-modulating G protein-coupled receptor signaling pathway"/>
    <property type="evidence" value="ECO:0007669"/>
    <property type="project" value="TreeGrafter"/>
</dbReference>
<dbReference type="PANTHER" id="PTHR45620">
    <property type="entry name" value="PDF RECEPTOR-LIKE PROTEIN-RELATED"/>
    <property type="match status" value="1"/>
</dbReference>
<dbReference type="KEGG" id="snh:120033206"/>
<evidence type="ECO:0000256" key="4">
    <source>
        <dbReference type="ARBA" id="ARBA00023136"/>
    </source>
</evidence>
<dbReference type="InterPro" id="IPR000832">
    <property type="entry name" value="GPCR_2_secretin-like"/>
</dbReference>
<dbReference type="SUPFAM" id="SSF81321">
    <property type="entry name" value="Family A G protein-coupled receptor-like"/>
    <property type="match status" value="1"/>
</dbReference>
<feature type="domain" description="G-protein coupled receptors family 2 profile 2" evidence="6">
    <location>
        <begin position="152"/>
        <end position="406"/>
    </location>
</feature>
<proteinExistence type="predicted"/>
<dbReference type="GO" id="GO:0005886">
    <property type="term" value="C:plasma membrane"/>
    <property type="evidence" value="ECO:0007669"/>
    <property type="project" value="TreeGrafter"/>
</dbReference>
<keyword evidence="2 5" id="KW-0812">Transmembrane</keyword>
<dbReference type="Gene3D" id="1.20.1070.10">
    <property type="entry name" value="Rhodopsin 7-helix transmembrane proteins"/>
    <property type="match status" value="1"/>
</dbReference>
<evidence type="ECO:0000259" key="6">
    <source>
        <dbReference type="PROSITE" id="PS50261"/>
    </source>
</evidence>
<feature type="transmembrane region" description="Helical" evidence="5">
    <location>
        <begin position="382"/>
        <end position="405"/>
    </location>
</feature>
<sequence length="458" mass="52856">MLDPHPNPGCYDVLDPHPNPGCYVLDPHPNPGCYDVLDPHPNPGCYDVLDPHPNPGCYVLDPHPNPGCYDVLDPHPNPGCYDVLDPNPGCYDVLDPHPNPGCYDVLDPHPTPGCKVYRNCTDTGWTDPFPPYEHACFNDSQSHDSHMYFPYVKTMYTAGYALSLISLTIAITILCLFRKLHCTRNYIHIQLFVSFILRATFIFIKDSVLFTDEDFYHCDDYPVVCKLVVMFSNYCIMANYSWLLVEGHYLHTLVSVSFFSKKKHLWWYIVLGWGLPMIVIVSWGLAKYFYEDEGCWETRVRDWVWWILRLPVLLFIIINLVFFLSILRILVGKLRMPDMHGNEFSQYKRLTKSTFLLVTLFGVYYILFAFLPIKVSGLTYKIWTFVELALASTQGFGVAVLYCFLNGEVQYEVQRRWRRWRLKQHLHEEPRQHGSMSQSVSPLTQVSLLPCSGPASLA</sequence>
<evidence type="ECO:0000256" key="5">
    <source>
        <dbReference type="SAM" id="Phobius"/>
    </source>
</evidence>
<evidence type="ECO:0000256" key="1">
    <source>
        <dbReference type="ARBA" id="ARBA00004141"/>
    </source>
</evidence>
<keyword evidence="7" id="KW-1185">Reference proteome</keyword>
<keyword evidence="4 5" id="KW-0472">Membrane</keyword>
<dbReference type="RefSeq" id="XP_038835417.1">
    <property type="nucleotide sequence ID" value="XM_038979489.1"/>
</dbReference>
<name>A0A8U0Q3S3_SALNM</name>
<dbReference type="Pfam" id="PF00002">
    <property type="entry name" value="7tm_2"/>
    <property type="match status" value="1"/>
</dbReference>
<feature type="transmembrane region" description="Helical" evidence="5">
    <location>
        <begin position="224"/>
        <end position="245"/>
    </location>
</feature>
<organism evidence="7 8">
    <name type="scientific">Salvelinus namaycush</name>
    <name type="common">Lake trout</name>
    <name type="synonym">Salmo namaycush</name>
    <dbReference type="NCBI Taxonomy" id="8040"/>
    <lineage>
        <taxon>Eukaryota</taxon>
        <taxon>Metazoa</taxon>
        <taxon>Chordata</taxon>
        <taxon>Craniata</taxon>
        <taxon>Vertebrata</taxon>
        <taxon>Euteleostomi</taxon>
        <taxon>Actinopterygii</taxon>
        <taxon>Neopterygii</taxon>
        <taxon>Teleostei</taxon>
        <taxon>Protacanthopterygii</taxon>
        <taxon>Salmoniformes</taxon>
        <taxon>Salmonidae</taxon>
        <taxon>Salmoninae</taxon>
        <taxon>Salvelinus</taxon>
    </lineage>
</organism>
<dbReference type="CDD" id="cd15275">
    <property type="entry name" value="7tmB1_secretin"/>
    <property type="match status" value="1"/>
</dbReference>
<feature type="transmembrane region" description="Helical" evidence="5">
    <location>
        <begin position="155"/>
        <end position="177"/>
    </location>
</feature>
<dbReference type="Proteomes" id="UP000808372">
    <property type="component" value="Chromosome 40"/>
</dbReference>
<keyword evidence="3 5" id="KW-1133">Transmembrane helix</keyword>
<evidence type="ECO:0000256" key="3">
    <source>
        <dbReference type="ARBA" id="ARBA00022989"/>
    </source>
</evidence>
<dbReference type="GO" id="GO:0015055">
    <property type="term" value="F:secretin receptor activity"/>
    <property type="evidence" value="ECO:0007669"/>
    <property type="project" value="TreeGrafter"/>
</dbReference>
<evidence type="ECO:0000313" key="7">
    <source>
        <dbReference type="Proteomes" id="UP000808372"/>
    </source>
</evidence>
<dbReference type="GO" id="GO:0007166">
    <property type="term" value="P:cell surface receptor signaling pathway"/>
    <property type="evidence" value="ECO:0007669"/>
    <property type="project" value="InterPro"/>
</dbReference>
<feature type="transmembrane region" description="Helical" evidence="5">
    <location>
        <begin position="186"/>
        <end position="204"/>
    </location>
</feature>
<comment type="subcellular location">
    <subcellularLocation>
        <location evidence="1">Membrane</location>
        <topology evidence="1">Multi-pass membrane protein</topology>
    </subcellularLocation>
</comment>
<feature type="transmembrane region" description="Helical" evidence="5">
    <location>
        <begin position="306"/>
        <end position="330"/>
    </location>
</feature>